<dbReference type="InterPro" id="IPR000195">
    <property type="entry name" value="Rab-GAP-TBC_dom"/>
</dbReference>
<dbReference type="OrthoDB" id="294251at2759"/>
<dbReference type="GO" id="GO:0005096">
    <property type="term" value="F:GTPase activator activity"/>
    <property type="evidence" value="ECO:0007669"/>
    <property type="project" value="TreeGrafter"/>
</dbReference>
<dbReference type="SUPFAM" id="SSF47923">
    <property type="entry name" value="Ypt/Rab-GAP domain of gyp1p"/>
    <property type="match status" value="2"/>
</dbReference>
<evidence type="ECO:0000256" key="1">
    <source>
        <dbReference type="SAM" id="MobiDB-lite"/>
    </source>
</evidence>
<dbReference type="InterPro" id="IPR050302">
    <property type="entry name" value="Rab_GAP_TBC_domain"/>
</dbReference>
<dbReference type="EMBL" id="KV417501">
    <property type="protein sequence ID" value="KZP28906.1"/>
    <property type="molecule type" value="Genomic_DNA"/>
</dbReference>
<feature type="region of interest" description="Disordered" evidence="1">
    <location>
        <begin position="212"/>
        <end position="241"/>
    </location>
</feature>
<accession>A0A166S1B3</accession>
<evidence type="ECO:0000313" key="3">
    <source>
        <dbReference type="EMBL" id="KZP28906.1"/>
    </source>
</evidence>
<reference evidence="3 4" key="1">
    <citation type="journal article" date="2016" name="Mol. Biol. Evol.">
        <title>Comparative Genomics of Early-Diverging Mushroom-Forming Fungi Provides Insights into the Origins of Lignocellulose Decay Capabilities.</title>
        <authorList>
            <person name="Nagy L.G."/>
            <person name="Riley R."/>
            <person name="Tritt A."/>
            <person name="Adam C."/>
            <person name="Daum C."/>
            <person name="Floudas D."/>
            <person name="Sun H."/>
            <person name="Yadav J.S."/>
            <person name="Pangilinan J."/>
            <person name="Larsson K.H."/>
            <person name="Matsuura K."/>
            <person name="Barry K."/>
            <person name="Labutti K."/>
            <person name="Kuo R."/>
            <person name="Ohm R.A."/>
            <person name="Bhattacharya S.S."/>
            <person name="Shirouzu T."/>
            <person name="Yoshinaga Y."/>
            <person name="Martin F.M."/>
            <person name="Grigoriev I.V."/>
            <person name="Hibbett D.S."/>
        </authorList>
    </citation>
    <scope>NUCLEOTIDE SEQUENCE [LARGE SCALE GENOMIC DNA]</scope>
    <source>
        <strain evidence="3 4">CBS 109695</strain>
    </source>
</reference>
<gene>
    <name evidence="3" type="ORF">FIBSPDRAFT_728470</name>
</gene>
<dbReference type="FunFam" id="1.10.8.270:FF:000023">
    <property type="entry name" value="TBC domain-containing protein C1778.09"/>
    <property type="match status" value="1"/>
</dbReference>
<feature type="region of interest" description="Disordered" evidence="1">
    <location>
        <begin position="1"/>
        <end position="110"/>
    </location>
</feature>
<dbReference type="PANTHER" id="PTHR47219:SF9">
    <property type="entry name" value="GTPASE ACTIVATING PROTEIN AND CENTROSOME-ASSOCIATED, ISOFORM B"/>
    <property type="match status" value="1"/>
</dbReference>
<dbReference type="AlphaFoldDB" id="A0A166S1B3"/>
<evidence type="ECO:0000313" key="4">
    <source>
        <dbReference type="Proteomes" id="UP000076532"/>
    </source>
</evidence>
<dbReference type="PANTHER" id="PTHR47219">
    <property type="entry name" value="RAB GTPASE-ACTIVATING PROTEIN 1-LIKE"/>
    <property type="match status" value="1"/>
</dbReference>
<dbReference type="SMART" id="SM00164">
    <property type="entry name" value="TBC"/>
    <property type="match status" value="1"/>
</dbReference>
<dbReference type="Gene3D" id="1.10.472.80">
    <property type="entry name" value="Ypt/Rab-GAP domain of gyp1p, domain 3"/>
    <property type="match status" value="1"/>
</dbReference>
<organism evidence="3 4">
    <name type="scientific">Athelia psychrophila</name>
    <dbReference type="NCBI Taxonomy" id="1759441"/>
    <lineage>
        <taxon>Eukaryota</taxon>
        <taxon>Fungi</taxon>
        <taxon>Dikarya</taxon>
        <taxon>Basidiomycota</taxon>
        <taxon>Agaricomycotina</taxon>
        <taxon>Agaricomycetes</taxon>
        <taxon>Agaricomycetidae</taxon>
        <taxon>Atheliales</taxon>
        <taxon>Atheliaceae</taxon>
        <taxon>Athelia</taxon>
    </lineage>
</organism>
<protein>
    <submittedName>
        <fullName evidence="3">RabGAP/TBC</fullName>
    </submittedName>
</protein>
<feature type="region of interest" description="Disordered" evidence="1">
    <location>
        <begin position="141"/>
        <end position="174"/>
    </location>
</feature>
<proteinExistence type="predicted"/>
<feature type="domain" description="Rab-GAP TBC" evidence="2">
    <location>
        <begin position="281"/>
        <end position="473"/>
    </location>
</feature>
<dbReference type="GO" id="GO:0031267">
    <property type="term" value="F:small GTPase binding"/>
    <property type="evidence" value="ECO:0007669"/>
    <property type="project" value="TreeGrafter"/>
</dbReference>
<dbReference type="PROSITE" id="PS50086">
    <property type="entry name" value="TBC_RABGAP"/>
    <property type="match status" value="1"/>
</dbReference>
<name>A0A166S1B3_9AGAM</name>
<feature type="compositionally biased region" description="Pro residues" evidence="1">
    <location>
        <begin position="90"/>
        <end position="102"/>
    </location>
</feature>
<dbReference type="STRING" id="436010.A0A166S1B3"/>
<keyword evidence="4" id="KW-1185">Reference proteome</keyword>
<dbReference type="Pfam" id="PF00566">
    <property type="entry name" value="RabGAP-TBC"/>
    <property type="match status" value="1"/>
</dbReference>
<dbReference type="Gene3D" id="1.10.8.270">
    <property type="entry name" value="putative rabgap domain of human tbc1 domain family member 14 like domains"/>
    <property type="match status" value="1"/>
</dbReference>
<sequence>MSTNDARSSKYRDLPPRPNSAARLASSPSEIPDSTPRQLTSNHSRPSSSAHQVAVLVRDASISPHRSLRTPPPQTRTPELLSPHTSSPYSSPPRLPSPPKPPSSKISLVPSEGEDFDAFHVRNTYAELEVTGVKGDGYEEGVERTRARASGSRASALREEAALDDGSEKRRELSPKEIQTLASLDRYGFFTIPSHDRLILLTSAPLAKRLSRVPPGPKAAPTAAKSLASLPEASHPPKETSRIAKWGRMLEPRLRDEGGNIETWGIKMSKESKLRERVYKGIPDRWRAAAWETMMCRFSGLGKREMAALGAEYRDTLDKPSTYDIQIDLDVPRTISGHVTFRTRYGSGQRSLFHVLHSFSLHCTECGYVQGMGPIAATLLCYFEPERVYASLVRLHDAYGMHTIFSPGFPGLLEALYVQERITEQTMPEVYAAFKHQDISTTAYATKWYITLFANSVPFQTQLRFWDIFLLEGQDVFVAVAVAVVWVYRDQITSAGANFETILSLLSSFFVPENEDALLAWIEKLLADKKLRANMVGWRQDWKSLVAAGKEGDALL</sequence>
<feature type="compositionally biased region" description="Basic and acidic residues" evidence="1">
    <location>
        <begin position="156"/>
        <end position="174"/>
    </location>
</feature>
<dbReference type="InterPro" id="IPR035969">
    <property type="entry name" value="Rab-GAP_TBC_sf"/>
</dbReference>
<dbReference type="Proteomes" id="UP000076532">
    <property type="component" value="Unassembled WGS sequence"/>
</dbReference>
<evidence type="ECO:0000259" key="2">
    <source>
        <dbReference type="PROSITE" id="PS50086"/>
    </source>
</evidence>
<feature type="compositionally biased region" description="Polar residues" evidence="1">
    <location>
        <begin position="35"/>
        <end position="51"/>
    </location>
</feature>